<comment type="similarity">
    <text evidence="1">Belongs to the UPF0337 (CsbD) family.</text>
</comment>
<keyword evidence="5" id="KW-1185">Reference proteome</keyword>
<name>A0ABT0ZXW2_9PSEU</name>
<accession>A0ABT0ZXW2</accession>
<protein>
    <submittedName>
        <fullName evidence="4">CsbD family protein</fullName>
    </submittedName>
</protein>
<dbReference type="Proteomes" id="UP001165283">
    <property type="component" value="Unassembled WGS sequence"/>
</dbReference>
<organism evidence="4 5">
    <name type="scientific">Pseudonocardia humida</name>
    <dbReference type="NCBI Taxonomy" id="2800819"/>
    <lineage>
        <taxon>Bacteria</taxon>
        <taxon>Bacillati</taxon>
        <taxon>Actinomycetota</taxon>
        <taxon>Actinomycetes</taxon>
        <taxon>Pseudonocardiales</taxon>
        <taxon>Pseudonocardiaceae</taxon>
        <taxon>Pseudonocardia</taxon>
    </lineage>
</organism>
<evidence type="ECO:0000313" key="4">
    <source>
        <dbReference type="EMBL" id="MCO1655582.1"/>
    </source>
</evidence>
<evidence type="ECO:0000259" key="3">
    <source>
        <dbReference type="Pfam" id="PF05532"/>
    </source>
</evidence>
<proteinExistence type="inferred from homology"/>
<gene>
    <name evidence="4" type="ORF">KDL28_11015</name>
</gene>
<reference evidence="4" key="1">
    <citation type="submission" date="2021-04" db="EMBL/GenBank/DDBJ databases">
        <title>Pseudonocardia sp. nov., isolated from sandy soil of mangrove forest.</title>
        <authorList>
            <person name="Zan Z."/>
            <person name="Huang R."/>
            <person name="Liu W."/>
        </authorList>
    </citation>
    <scope>NUCLEOTIDE SEQUENCE</scope>
    <source>
        <strain evidence="4">S2-4</strain>
    </source>
</reference>
<feature type="compositionally biased region" description="Basic and acidic residues" evidence="2">
    <location>
        <begin position="38"/>
        <end position="57"/>
    </location>
</feature>
<feature type="region of interest" description="Disordered" evidence="2">
    <location>
        <begin position="1"/>
        <end position="57"/>
    </location>
</feature>
<sequence length="57" mass="6139">MATDDKIENKTDELKGKAKQTVGEATDDDQLQAEGQADETKGNLKQAGEKVKDAFKG</sequence>
<evidence type="ECO:0000313" key="5">
    <source>
        <dbReference type="Proteomes" id="UP001165283"/>
    </source>
</evidence>
<evidence type="ECO:0000256" key="1">
    <source>
        <dbReference type="ARBA" id="ARBA00009129"/>
    </source>
</evidence>
<dbReference type="Gene3D" id="1.10.1470.10">
    <property type="entry name" value="YjbJ"/>
    <property type="match status" value="1"/>
</dbReference>
<dbReference type="InterPro" id="IPR008462">
    <property type="entry name" value="CsbD"/>
</dbReference>
<dbReference type="EMBL" id="JAGSOV010000023">
    <property type="protein sequence ID" value="MCO1655582.1"/>
    <property type="molecule type" value="Genomic_DNA"/>
</dbReference>
<dbReference type="InterPro" id="IPR036629">
    <property type="entry name" value="YjbJ_sf"/>
</dbReference>
<feature type="compositionally biased region" description="Basic and acidic residues" evidence="2">
    <location>
        <begin position="1"/>
        <end position="16"/>
    </location>
</feature>
<dbReference type="RefSeq" id="WP_252437467.1">
    <property type="nucleotide sequence ID" value="NZ_JAGSOV010000023.1"/>
</dbReference>
<evidence type="ECO:0000256" key="2">
    <source>
        <dbReference type="SAM" id="MobiDB-lite"/>
    </source>
</evidence>
<dbReference type="SUPFAM" id="SSF69047">
    <property type="entry name" value="Hypothetical protein YjbJ"/>
    <property type="match status" value="1"/>
</dbReference>
<feature type="domain" description="CsbD-like" evidence="3">
    <location>
        <begin position="5"/>
        <end position="56"/>
    </location>
</feature>
<dbReference type="Pfam" id="PF05532">
    <property type="entry name" value="CsbD"/>
    <property type="match status" value="1"/>
</dbReference>
<comment type="caution">
    <text evidence="4">The sequence shown here is derived from an EMBL/GenBank/DDBJ whole genome shotgun (WGS) entry which is preliminary data.</text>
</comment>